<evidence type="ECO:0000313" key="2">
    <source>
        <dbReference type="EMBL" id="SDX66203.1"/>
    </source>
</evidence>
<organism evidence="2 3">
    <name type="scientific">Albimonas donghaensis</name>
    <dbReference type="NCBI Taxonomy" id="356660"/>
    <lineage>
        <taxon>Bacteria</taxon>
        <taxon>Pseudomonadati</taxon>
        <taxon>Pseudomonadota</taxon>
        <taxon>Alphaproteobacteria</taxon>
        <taxon>Rhodobacterales</taxon>
        <taxon>Paracoccaceae</taxon>
        <taxon>Albimonas</taxon>
    </lineage>
</organism>
<sequence>MRILLALSTLALVACSPDGGLRLPASDPPPPPPDLAAMLPAEAMSRPDPQTVQRIVDRRCVVCHGCYDAPCQLKLASAEGLVRGASSEDVYDTERLRDAPPTRLGVDATDEAGWRALGFHSVLARAEAGDPASSLMARMLALGRARPFAMNAPLPDTAEIGRDRAQVCPTPETFARYAEDRPWAGMPFATAPLPEDEFAALGAWSLAGDPLPPRAGAVPPAAAARRIADWETFLNAPDPRARLVARYVFEHLFLAHLHLEGDAPDRFFRLIRSSTPPGEPPRPIATRRPYDDPGPAFFYRIVPIAEAITHKDHLVYEIGPGRMDRLRALFLAPDWQAGPAPGWGAKAGGAPFVTFAAIPAEARYRFLLDDALFFVRSFIRGPVCRGQVATDVIEDRFWVTFLAPEADLSVADPGFLAEGAPLLTVPAAANDAPNFLRLQPLLLNGHAEWLAFRDARYEASPAHAGGFGLGDIWDGAGAGGRDGPPTERLTVFRNHDNASVLPGFVGTPPETAWVLDYPTFERIVYDLVTGYDVFGSVETQLTTRLYMDHLRREAENLFLAFMPADARRGIHAEWYRGPLSDLHASGRERRPAERLPTAVRYATDAPKDELLARIEARGETRGEARDEAGAPAARRGDPLNRCQGAACAGLPEVERALARIAGEGGDWVRWLPDLSVLRVTGAPSAPGAPDAPDGARVFTLFHDKAHTNVGLMLAETLRREPERDRLTIIAGQVGSYPNLFFEVDAADLGGFVAELSAMRSEADWLEVVARHGVRRMSERFWAVADALTDDMLRRDPLQAGLLDLNRYLDPKPAALID</sequence>
<dbReference type="AlphaFoldDB" id="A0A1H3DIA6"/>
<dbReference type="STRING" id="356660.SAMN05444336_10829"/>
<dbReference type="InterPro" id="IPR010706">
    <property type="entry name" value="Fatty_acid_cis-trans_isomerase"/>
</dbReference>
<dbReference type="EMBL" id="FNMZ01000008">
    <property type="protein sequence ID" value="SDX66203.1"/>
    <property type="molecule type" value="Genomic_DNA"/>
</dbReference>
<dbReference type="RefSeq" id="WP_245710632.1">
    <property type="nucleotide sequence ID" value="NZ_FNMZ01000008.1"/>
</dbReference>
<dbReference type="GO" id="GO:0016853">
    <property type="term" value="F:isomerase activity"/>
    <property type="evidence" value="ECO:0007669"/>
    <property type="project" value="UniProtKB-KW"/>
</dbReference>
<dbReference type="PROSITE" id="PS51257">
    <property type="entry name" value="PROKAR_LIPOPROTEIN"/>
    <property type="match status" value="1"/>
</dbReference>
<reference evidence="2 3" key="1">
    <citation type="submission" date="2016-10" db="EMBL/GenBank/DDBJ databases">
        <authorList>
            <person name="de Groot N.N."/>
        </authorList>
    </citation>
    <scope>NUCLEOTIDE SEQUENCE [LARGE SCALE GENOMIC DNA]</scope>
    <source>
        <strain evidence="2 3">DSM 17890</strain>
    </source>
</reference>
<evidence type="ECO:0000313" key="3">
    <source>
        <dbReference type="Proteomes" id="UP000199118"/>
    </source>
</evidence>
<name>A0A1H3DIA6_9RHOB</name>
<gene>
    <name evidence="2" type="ORF">SAMN05444336_10829</name>
</gene>
<feature type="region of interest" description="Disordered" evidence="1">
    <location>
        <begin position="617"/>
        <end position="638"/>
    </location>
</feature>
<keyword evidence="2" id="KW-0413">Isomerase</keyword>
<protein>
    <submittedName>
        <fullName evidence="2">Fatty acid cis/trans isomerase (CTI)</fullName>
    </submittedName>
</protein>
<evidence type="ECO:0000256" key="1">
    <source>
        <dbReference type="SAM" id="MobiDB-lite"/>
    </source>
</evidence>
<keyword evidence="3" id="KW-1185">Reference proteome</keyword>
<proteinExistence type="predicted"/>
<dbReference type="Proteomes" id="UP000199118">
    <property type="component" value="Unassembled WGS sequence"/>
</dbReference>
<dbReference type="Pfam" id="PF06934">
    <property type="entry name" value="CTI"/>
    <property type="match status" value="1"/>
</dbReference>
<accession>A0A1H3DIA6</accession>